<reference evidence="1 2" key="1">
    <citation type="submission" date="2019-08" db="EMBL/GenBank/DDBJ databases">
        <title>Deep-cultivation of Planctomycetes and their phenomic and genomic characterization uncovers novel biology.</title>
        <authorList>
            <person name="Wiegand S."/>
            <person name="Jogler M."/>
            <person name="Boedeker C."/>
            <person name="Pinto D."/>
            <person name="Vollmers J."/>
            <person name="Rivas-Marin E."/>
            <person name="Kohn T."/>
            <person name="Peeters S.H."/>
            <person name="Heuer A."/>
            <person name="Rast P."/>
            <person name="Oberbeckmann S."/>
            <person name="Bunk B."/>
            <person name="Jeske O."/>
            <person name="Meyerdierks A."/>
            <person name="Storesund J.E."/>
            <person name="Kallscheuer N."/>
            <person name="Luecker S."/>
            <person name="Lage O.M."/>
            <person name="Pohl T."/>
            <person name="Merkel B.J."/>
            <person name="Hornburger P."/>
            <person name="Mueller R.-W."/>
            <person name="Bruemmer F."/>
            <person name="Labrenz M."/>
            <person name="Spormann A.M."/>
            <person name="Op den Camp H."/>
            <person name="Overmann J."/>
            <person name="Amann R."/>
            <person name="Jetten M.S.M."/>
            <person name="Mascher T."/>
            <person name="Medema M.H."/>
            <person name="Devos D.P."/>
            <person name="Kaster A.-K."/>
            <person name="Ovreas L."/>
            <person name="Rohde M."/>
            <person name="Galperin M.Y."/>
            <person name="Jogler C."/>
        </authorList>
    </citation>
    <scope>NUCLEOTIDE SEQUENCE [LARGE SCALE GENOMIC DNA]</scope>
    <source>
        <strain evidence="1 2">Pr1d</strain>
    </source>
</reference>
<dbReference type="AlphaFoldDB" id="A0A5B9QTZ7"/>
<dbReference type="OrthoDB" id="291485at2"/>
<dbReference type="Proteomes" id="UP000323917">
    <property type="component" value="Chromosome"/>
</dbReference>
<organism evidence="1 2">
    <name type="scientific">Bythopirellula goksoeyrii</name>
    <dbReference type="NCBI Taxonomy" id="1400387"/>
    <lineage>
        <taxon>Bacteria</taxon>
        <taxon>Pseudomonadati</taxon>
        <taxon>Planctomycetota</taxon>
        <taxon>Planctomycetia</taxon>
        <taxon>Pirellulales</taxon>
        <taxon>Lacipirellulaceae</taxon>
        <taxon>Bythopirellula</taxon>
    </lineage>
</organism>
<accession>A0A5B9QTZ7</accession>
<dbReference type="RefSeq" id="WP_148075766.1">
    <property type="nucleotide sequence ID" value="NZ_CP042913.1"/>
</dbReference>
<protein>
    <submittedName>
        <fullName evidence="1">Uncharacterized protein</fullName>
    </submittedName>
</protein>
<name>A0A5B9QTZ7_9BACT</name>
<proteinExistence type="predicted"/>
<gene>
    <name evidence="1" type="ORF">Pr1d_48870</name>
</gene>
<dbReference type="EMBL" id="CP042913">
    <property type="protein sequence ID" value="QEG37541.1"/>
    <property type="molecule type" value="Genomic_DNA"/>
</dbReference>
<evidence type="ECO:0000313" key="2">
    <source>
        <dbReference type="Proteomes" id="UP000323917"/>
    </source>
</evidence>
<dbReference type="KEGG" id="bgok:Pr1d_48870"/>
<sequence length="247" mass="24715">MARPKRATRSGAKDWIRPQLIEIRASSILKSGGILMKNILVCVAMLTLATTGCAGNRMLGGGCCGQPCNVSTSQNAPRPQVRSNLYGAQQCSYDGCCDAGCGCSDVCCDPACGCDVCCDPACGCDTCCEPSCSGCDPYGNGCCNGGGCQLGGGRCGIGNGGMCNGGMCNGGAGGRMCGACGGRGCGACGGCGIVGAIASGFCPHAGGYPEQPNFNPGPPVGQTAYPYYTVRGPRDFLQNNPPSIGPY</sequence>
<evidence type="ECO:0000313" key="1">
    <source>
        <dbReference type="EMBL" id="QEG37541.1"/>
    </source>
</evidence>
<keyword evidence="2" id="KW-1185">Reference proteome</keyword>